<evidence type="ECO:0000313" key="3">
    <source>
        <dbReference type="Proteomes" id="UP000044602"/>
    </source>
</evidence>
<proteinExistence type="predicted"/>
<reference evidence="2 3" key="1">
    <citation type="submission" date="2015-05" db="EMBL/GenBank/DDBJ databases">
        <authorList>
            <person name="Wang D.B."/>
            <person name="Wang M."/>
        </authorList>
    </citation>
    <scope>NUCLEOTIDE SEQUENCE [LARGE SCALE GENOMIC DNA]</scope>
    <source>
        <strain evidence="2">VL1</strain>
    </source>
</reference>
<dbReference type="EMBL" id="CVQH01009890">
    <property type="protein sequence ID" value="CRK18670.1"/>
    <property type="molecule type" value="Genomic_DNA"/>
</dbReference>
<protein>
    <submittedName>
        <fullName evidence="2">Uncharacterized protein</fullName>
    </submittedName>
</protein>
<name>A0A0G4LAD9_VERLO</name>
<dbReference type="AlphaFoldDB" id="A0A0G4LAD9"/>
<dbReference type="Proteomes" id="UP000044602">
    <property type="component" value="Unassembled WGS sequence"/>
</dbReference>
<sequence length="91" mass="9637">MDDTTHVDDGLGIQKITFSIRILTAAGPRNTIMPRQDLDAALGSNASCGGDGGDSDSRTRATESMGRDGGKWGGYMKKGLQGYGRRSTIDQ</sequence>
<organism evidence="2 3">
    <name type="scientific">Verticillium longisporum</name>
    <name type="common">Verticillium dahliae var. longisporum</name>
    <dbReference type="NCBI Taxonomy" id="100787"/>
    <lineage>
        <taxon>Eukaryota</taxon>
        <taxon>Fungi</taxon>
        <taxon>Dikarya</taxon>
        <taxon>Ascomycota</taxon>
        <taxon>Pezizomycotina</taxon>
        <taxon>Sordariomycetes</taxon>
        <taxon>Hypocreomycetidae</taxon>
        <taxon>Glomerellales</taxon>
        <taxon>Plectosphaerellaceae</taxon>
        <taxon>Verticillium</taxon>
    </lineage>
</organism>
<feature type="compositionally biased region" description="Basic and acidic residues" evidence="1">
    <location>
        <begin position="55"/>
        <end position="70"/>
    </location>
</feature>
<evidence type="ECO:0000256" key="1">
    <source>
        <dbReference type="SAM" id="MobiDB-lite"/>
    </source>
</evidence>
<keyword evidence="3" id="KW-1185">Reference proteome</keyword>
<evidence type="ECO:0000313" key="2">
    <source>
        <dbReference type="EMBL" id="CRK18670.1"/>
    </source>
</evidence>
<accession>A0A0G4LAD9</accession>
<feature type="region of interest" description="Disordered" evidence="1">
    <location>
        <begin position="42"/>
        <end position="91"/>
    </location>
</feature>
<gene>
    <name evidence="2" type="ORF">BN1708_012431</name>
</gene>